<evidence type="ECO:0000259" key="3">
    <source>
        <dbReference type="PROSITE" id="PS50280"/>
    </source>
</evidence>
<feature type="coiled-coil region" evidence="1">
    <location>
        <begin position="201"/>
        <end position="285"/>
    </location>
</feature>
<sequence length="535" mass="54951">MDQGRPHEWGVFARRALVRGTLLGELTGLVCTGEEADAAAAADPRGLGGLRADKIKSLSMTAPRDDQGGAAGGGGSEGGGAAGWLQELVIDGGAKSCVLRFVNSHQGIRSEPNTACIEAEDIAAGTVHVFMVTIAPVEKGEELLLDYGPHFLRHIREEAQRAAALCTLERQVTALQATNAELLQQATRQKAHERLQDQAYLDLLEEYRAQQSQQRQQQQETQAAADQRVAAAEAQAAERVAAAEAQAAERVAAAEAEAAELQRRLAAAEAALAAARAEAKAVAERESASLAQFCSMATQREAVLGAHMQAALCQAAAQLQAKDAEIAAQRAAAEEACAELALGQQQWEVEREQLAELLHLAQQHHVEVHRMLASRSLSPEAAAALDAATAAFDAAAAALAGEEAGADAAVQQQAAEAEEEGCAAERTAAGAALPAALAAAAEVPGPPMAHGNCPADLAAFGAAASPATEQQQQQQRSQPAETPGSSPGGVATPPCEGAVLTAAAVAAALAAQEGAEQVHAVVQQLCSAAEAACTT</sequence>
<evidence type="ECO:0000313" key="4">
    <source>
        <dbReference type="EMBL" id="KAI7844302.1"/>
    </source>
</evidence>
<protein>
    <recommendedName>
        <fullName evidence="3">SET domain-containing protein</fullName>
    </recommendedName>
</protein>
<dbReference type="Gene3D" id="2.170.270.10">
    <property type="entry name" value="SET domain"/>
    <property type="match status" value="1"/>
</dbReference>
<gene>
    <name evidence="4" type="ORF">COHA_002100</name>
</gene>
<reference evidence="4" key="1">
    <citation type="submission" date="2020-11" db="EMBL/GenBank/DDBJ databases">
        <title>Chlorella ohadii genome sequencing and assembly.</title>
        <authorList>
            <person name="Murik O."/>
            <person name="Treves H."/>
            <person name="Kedem I."/>
            <person name="Shotland Y."/>
            <person name="Kaplan A."/>
        </authorList>
    </citation>
    <scope>NUCLEOTIDE SEQUENCE</scope>
    <source>
        <strain evidence="4">1</strain>
    </source>
</reference>
<dbReference type="SUPFAM" id="SSF82199">
    <property type="entry name" value="SET domain"/>
    <property type="match status" value="1"/>
</dbReference>
<dbReference type="Pfam" id="PF00856">
    <property type="entry name" value="SET"/>
    <property type="match status" value="1"/>
</dbReference>
<proteinExistence type="predicted"/>
<accession>A0AAD5DV93</accession>
<keyword evidence="1" id="KW-0175">Coiled coil</keyword>
<feature type="compositionally biased region" description="Low complexity" evidence="2">
    <location>
        <begin position="463"/>
        <end position="482"/>
    </location>
</feature>
<evidence type="ECO:0000313" key="5">
    <source>
        <dbReference type="Proteomes" id="UP001205105"/>
    </source>
</evidence>
<keyword evidence="5" id="KW-1185">Reference proteome</keyword>
<dbReference type="Proteomes" id="UP001205105">
    <property type="component" value="Unassembled WGS sequence"/>
</dbReference>
<dbReference type="PROSITE" id="PS50280">
    <property type="entry name" value="SET"/>
    <property type="match status" value="1"/>
</dbReference>
<evidence type="ECO:0000256" key="2">
    <source>
        <dbReference type="SAM" id="MobiDB-lite"/>
    </source>
</evidence>
<organism evidence="4 5">
    <name type="scientific">Chlorella ohadii</name>
    <dbReference type="NCBI Taxonomy" id="2649997"/>
    <lineage>
        <taxon>Eukaryota</taxon>
        <taxon>Viridiplantae</taxon>
        <taxon>Chlorophyta</taxon>
        <taxon>core chlorophytes</taxon>
        <taxon>Trebouxiophyceae</taxon>
        <taxon>Chlorellales</taxon>
        <taxon>Chlorellaceae</taxon>
        <taxon>Chlorella clade</taxon>
        <taxon>Chlorella</taxon>
    </lineage>
</organism>
<name>A0AAD5DV93_9CHLO</name>
<feature type="region of interest" description="Disordered" evidence="2">
    <location>
        <begin position="463"/>
        <end position="494"/>
    </location>
</feature>
<dbReference type="InterPro" id="IPR046341">
    <property type="entry name" value="SET_dom_sf"/>
</dbReference>
<dbReference type="EMBL" id="JADXDR010000032">
    <property type="protein sequence ID" value="KAI7844302.1"/>
    <property type="molecule type" value="Genomic_DNA"/>
</dbReference>
<comment type="caution">
    <text evidence="4">The sequence shown here is derived from an EMBL/GenBank/DDBJ whole genome shotgun (WGS) entry which is preliminary data.</text>
</comment>
<dbReference type="AlphaFoldDB" id="A0AAD5DV93"/>
<evidence type="ECO:0000256" key="1">
    <source>
        <dbReference type="SAM" id="Coils"/>
    </source>
</evidence>
<feature type="domain" description="SET" evidence="3">
    <location>
        <begin position="1"/>
        <end position="148"/>
    </location>
</feature>
<dbReference type="InterPro" id="IPR001214">
    <property type="entry name" value="SET_dom"/>
</dbReference>